<sequence>MSRGTGSATLA</sequence>
<feature type="non-terminal residue" evidence="1">
    <location>
        <position position="11"/>
    </location>
</feature>
<proteinExistence type="predicted"/>
<evidence type="ECO:0000313" key="2">
    <source>
        <dbReference type="Proteomes" id="UP000008367"/>
    </source>
</evidence>
<gene>
    <name evidence="1" type="ORF">VCHENC02_0508A</name>
</gene>
<organism evidence="1 2">
    <name type="scientific">Vibrio harveyi</name>
    <name type="common">Beneckea harveyi</name>
    <dbReference type="NCBI Taxonomy" id="669"/>
    <lineage>
        <taxon>Bacteria</taxon>
        <taxon>Pseudomonadati</taxon>
        <taxon>Pseudomonadota</taxon>
        <taxon>Gammaproteobacteria</taxon>
        <taxon>Vibrionales</taxon>
        <taxon>Vibrionaceae</taxon>
        <taxon>Vibrio</taxon>
    </lineage>
</organism>
<comment type="caution">
    <text evidence="1">The sequence shown here is derived from an EMBL/GenBank/DDBJ whole genome shotgun (WGS) entry which is preliminary data.</text>
</comment>
<reference evidence="1 2" key="1">
    <citation type="submission" date="2012-10" db="EMBL/GenBank/DDBJ databases">
        <title>Genome sequence of Vibrio Cholerae HENC-02.</title>
        <authorList>
            <person name="Eppinger M."/>
            <person name="Hasan N.A."/>
            <person name="Sengamalay N."/>
            <person name="Hine E."/>
            <person name="Su Q."/>
            <person name="Daugherty S.C."/>
            <person name="Young S."/>
            <person name="Sadzewicz L."/>
            <person name="Tallon L."/>
            <person name="Cebula T.A."/>
            <person name="Ravel J."/>
            <person name="Colwell R.R."/>
        </authorList>
    </citation>
    <scope>NUCLEOTIDE SEQUENCE [LARGE SCALE GENOMIC DNA]</scope>
    <source>
        <strain evidence="1 2">HENC-02</strain>
    </source>
</reference>
<dbReference type="EMBL" id="AJSR01002912">
    <property type="protein sequence ID" value="EKM21369.1"/>
    <property type="molecule type" value="Genomic_DNA"/>
</dbReference>
<accession>A0A454CM55</accession>
<name>A0A454CM55_VIBHA</name>
<evidence type="ECO:0000313" key="1">
    <source>
        <dbReference type="EMBL" id="EKM21369.1"/>
    </source>
</evidence>
<protein>
    <submittedName>
        <fullName evidence="1">Uncharacterized protein</fullName>
    </submittedName>
</protein>
<dbReference type="Proteomes" id="UP000008367">
    <property type="component" value="Unassembled WGS sequence"/>
</dbReference>